<dbReference type="PANTHER" id="PTHR33990:SF1">
    <property type="entry name" value="PROTEIN YJDN"/>
    <property type="match status" value="1"/>
</dbReference>
<gene>
    <name evidence="2" type="ORF">K6K41_09155</name>
</gene>
<dbReference type="SUPFAM" id="SSF54593">
    <property type="entry name" value="Glyoxalase/Bleomycin resistance protein/Dihydroxybiphenyl dioxygenase"/>
    <property type="match status" value="1"/>
</dbReference>
<evidence type="ECO:0000313" key="3">
    <source>
        <dbReference type="Proteomes" id="UP000825701"/>
    </source>
</evidence>
<dbReference type="Pfam" id="PF06983">
    <property type="entry name" value="3-dmu-9_3-mt"/>
    <property type="match status" value="1"/>
</dbReference>
<dbReference type="InterPro" id="IPR029068">
    <property type="entry name" value="Glyas_Bleomycin-R_OHBP_Dase"/>
</dbReference>
<reference evidence="2" key="1">
    <citation type="submission" date="2021-08" db="EMBL/GenBank/DDBJ databases">
        <authorList>
            <person name="Zhang H."/>
            <person name="Xu M."/>
            <person name="Yu Z."/>
            <person name="Yang L."/>
            <person name="Cai Y."/>
        </authorList>
    </citation>
    <scope>NUCLEOTIDE SEQUENCE</scope>
    <source>
        <strain evidence="2">CHL1</strain>
    </source>
</reference>
<dbReference type="KEGG" id="cmet:K6K41_09155"/>
<dbReference type="Gene3D" id="3.10.180.10">
    <property type="entry name" value="2,3-Dihydroxybiphenyl 1,2-Dioxygenase, domain 1"/>
    <property type="match status" value="1"/>
</dbReference>
<organism evidence="2 3">
    <name type="scientific">Chenggangzhangella methanolivorans</name>
    <dbReference type="NCBI Taxonomy" id="1437009"/>
    <lineage>
        <taxon>Bacteria</taxon>
        <taxon>Pseudomonadati</taxon>
        <taxon>Pseudomonadota</taxon>
        <taxon>Alphaproteobacteria</taxon>
        <taxon>Hyphomicrobiales</taxon>
        <taxon>Methylopilaceae</taxon>
        <taxon>Chenggangzhangella</taxon>
    </lineage>
</organism>
<dbReference type="InterPro" id="IPR028973">
    <property type="entry name" value="PhnB-like"/>
</dbReference>
<dbReference type="RefSeq" id="WP_261404859.1">
    <property type="nucleotide sequence ID" value="NZ_CP081869.1"/>
</dbReference>
<dbReference type="CDD" id="cd06588">
    <property type="entry name" value="PhnB_like"/>
    <property type="match status" value="1"/>
</dbReference>
<keyword evidence="3" id="KW-1185">Reference proteome</keyword>
<protein>
    <submittedName>
        <fullName evidence="2">VOC family protein</fullName>
    </submittedName>
</protein>
<evidence type="ECO:0000313" key="2">
    <source>
        <dbReference type="EMBL" id="QZO01564.1"/>
    </source>
</evidence>
<proteinExistence type="predicted"/>
<dbReference type="Proteomes" id="UP000825701">
    <property type="component" value="Chromosome"/>
</dbReference>
<dbReference type="AlphaFoldDB" id="A0A9E6UPM0"/>
<feature type="domain" description="PhnB-like" evidence="1">
    <location>
        <begin position="2"/>
        <end position="134"/>
    </location>
</feature>
<dbReference type="PANTHER" id="PTHR33990">
    <property type="entry name" value="PROTEIN YJDN-RELATED"/>
    <property type="match status" value="1"/>
</dbReference>
<accession>A0A9E6UPM0</accession>
<evidence type="ECO:0000259" key="1">
    <source>
        <dbReference type="Pfam" id="PF06983"/>
    </source>
</evidence>
<sequence>MKLEPYLFFNGRAEEAIVFYETHLGATREMLLRFNESPDPAPPGVVPEGFESKVMHASLIVGGSRLLISDGCDPTPASFSGFSLALNVDGVAAAERAFNALAEGGSVLMPLGKTFFAASFGMVTDRFGVSWSVIAEC</sequence>
<name>A0A9E6UPM0_9HYPH</name>
<dbReference type="EMBL" id="CP081869">
    <property type="protein sequence ID" value="QZO01564.1"/>
    <property type="molecule type" value="Genomic_DNA"/>
</dbReference>